<reference evidence="7 8" key="1">
    <citation type="journal article" date="2019" name="Microbiol. Resour. Announc.">
        <title>Complete Genome Sequence of Halomonas sulfidaeris Strain Esulfide1 Isolated from a Metal Sulfide Rock at a Depth of 2,200 Meters, Obtained Using Nanopore Sequencing.</title>
        <authorList>
            <person name="Saito M."/>
            <person name="Nishigata A."/>
            <person name="Galipon J."/>
            <person name="Arakawa K."/>
        </authorList>
    </citation>
    <scope>NUCLEOTIDE SEQUENCE [LARGE SCALE GENOMIC DNA]</scope>
    <source>
        <strain evidence="7 8">ATCC BAA-803</strain>
    </source>
</reference>
<dbReference type="AlphaFoldDB" id="A0A455U6I3"/>
<keyword evidence="5" id="KW-0411">Iron-sulfur</keyword>
<dbReference type="CDD" id="cd01335">
    <property type="entry name" value="Radical_SAM"/>
    <property type="match status" value="1"/>
</dbReference>
<dbReference type="SFLD" id="SFLDS00029">
    <property type="entry name" value="Radical_SAM"/>
    <property type="match status" value="1"/>
</dbReference>
<evidence type="ECO:0000256" key="1">
    <source>
        <dbReference type="ARBA" id="ARBA00001966"/>
    </source>
</evidence>
<dbReference type="InterPro" id="IPR023404">
    <property type="entry name" value="rSAM_horseshoe"/>
</dbReference>
<dbReference type="SUPFAM" id="SSF102114">
    <property type="entry name" value="Radical SAM enzymes"/>
    <property type="match status" value="1"/>
</dbReference>
<dbReference type="SMART" id="SM00729">
    <property type="entry name" value="Elp3"/>
    <property type="match status" value="1"/>
</dbReference>
<protein>
    <recommendedName>
        <fullName evidence="6">Radical SAM core domain-containing protein</fullName>
    </recommendedName>
</protein>
<sequence length="488" mass="55953">MDTVLLSSCNDANASNGYLKHGAPMRLATEIRRMGRTCKVIDLFTKLNDKAWEILIDKYVDKDTRLIGISTTLLSTYFTGDDLEREVYFWGMPYEIFRERIAMIRRRAPNALIVVGGSQVGIETAATLTDYIGIFDLFISGQGEGPIKAIIRHLYDGTDLKITRAHDVPFVTQESYPNHNFKTSDIVWLPEDLMEYGEGAVVEVARGCVFKCSYCTYDLIGKSWGDMVKDPGVLRRELMRNYEMWGTTHYMIPDDTFNDSIEKVRMLHKVFTSLPFQIEFGTYIRLDLFMRNPDMAKLLLEMGIRGGNLGIETLNKKAGRLIGKGMGEERVKETAAQVREVWGNKVVMRANFILGLPEEDEDSMYRTLEWLTDPDCPFHYAEFNALRIDRDAPKSKMELEDMKRLGYTFENRMLWSRKSDGMSYRRAQALKLEFKNKIYQSRPYAAMVMAFGVPDRNNVGISTSEITRMLDARVDLVTSRGETKPWVG</sequence>
<dbReference type="InterPro" id="IPR007197">
    <property type="entry name" value="rSAM"/>
</dbReference>
<dbReference type="KEGG" id="hsr:HSBAA_30320"/>
<gene>
    <name evidence="7" type="ORF">HSBAA_30320</name>
</gene>
<dbReference type="GO" id="GO:0003824">
    <property type="term" value="F:catalytic activity"/>
    <property type="evidence" value="ECO:0007669"/>
    <property type="project" value="InterPro"/>
</dbReference>
<keyword evidence="2" id="KW-0949">S-adenosyl-L-methionine</keyword>
<dbReference type="EMBL" id="AP019514">
    <property type="protein sequence ID" value="BBI61726.1"/>
    <property type="molecule type" value="Genomic_DNA"/>
</dbReference>
<evidence type="ECO:0000313" key="7">
    <source>
        <dbReference type="EMBL" id="BBI61726.1"/>
    </source>
</evidence>
<name>A0A455U6I3_9GAMM</name>
<keyword evidence="4" id="KW-0408">Iron</keyword>
<dbReference type="Proteomes" id="UP000320231">
    <property type="component" value="Chromosome"/>
</dbReference>
<evidence type="ECO:0000256" key="2">
    <source>
        <dbReference type="ARBA" id="ARBA00022691"/>
    </source>
</evidence>
<keyword evidence="3" id="KW-0479">Metal-binding</keyword>
<dbReference type="SFLD" id="SFLDG01082">
    <property type="entry name" value="B12-binding_domain_containing"/>
    <property type="match status" value="1"/>
</dbReference>
<dbReference type="Pfam" id="PF04055">
    <property type="entry name" value="Radical_SAM"/>
    <property type="match status" value="1"/>
</dbReference>
<comment type="cofactor">
    <cofactor evidence="1">
        <name>[4Fe-4S] cluster</name>
        <dbReference type="ChEBI" id="CHEBI:49883"/>
    </cofactor>
</comment>
<proteinExistence type="predicted"/>
<dbReference type="PROSITE" id="PS51918">
    <property type="entry name" value="RADICAL_SAM"/>
    <property type="match status" value="1"/>
</dbReference>
<evidence type="ECO:0000256" key="5">
    <source>
        <dbReference type="ARBA" id="ARBA00023014"/>
    </source>
</evidence>
<dbReference type="PANTHER" id="PTHR43409">
    <property type="entry name" value="ANAEROBIC MAGNESIUM-PROTOPORPHYRIN IX MONOMETHYL ESTER CYCLASE-RELATED"/>
    <property type="match status" value="1"/>
</dbReference>
<dbReference type="GO" id="GO:0051536">
    <property type="term" value="F:iron-sulfur cluster binding"/>
    <property type="evidence" value="ECO:0007669"/>
    <property type="project" value="UniProtKB-KW"/>
</dbReference>
<dbReference type="GO" id="GO:0046872">
    <property type="term" value="F:metal ion binding"/>
    <property type="evidence" value="ECO:0007669"/>
    <property type="project" value="UniProtKB-KW"/>
</dbReference>
<evidence type="ECO:0000313" key="8">
    <source>
        <dbReference type="Proteomes" id="UP000320231"/>
    </source>
</evidence>
<evidence type="ECO:0000256" key="3">
    <source>
        <dbReference type="ARBA" id="ARBA00022723"/>
    </source>
</evidence>
<dbReference type="InterPro" id="IPR058240">
    <property type="entry name" value="rSAM_sf"/>
</dbReference>
<evidence type="ECO:0000259" key="6">
    <source>
        <dbReference type="PROSITE" id="PS51918"/>
    </source>
</evidence>
<feature type="domain" description="Radical SAM core" evidence="6">
    <location>
        <begin position="194"/>
        <end position="425"/>
    </location>
</feature>
<organism evidence="7 8">
    <name type="scientific">Vreelandella sulfidaeris</name>
    <dbReference type="NCBI Taxonomy" id="115553"/>
    <lineage>
        <taxon>Bacteria</taxon>
        <taxon>Pseudomonadati</taxon>
        <taxon>Pseudomonadota</taxon>
        <taxon>Gammaproteobacteria</taxon>
        <taxon>Oceanospirillales</taxon>
        <taxon>Halomonadaceae</taxon>
        <taxon>Vreelandella</taxon>
    </lineage>
</organism>
<evidence type="ECO:0000256" key="4">
    <source>
        <dbReference type="ARBA" id="ARBA00023004"/>
    </source>
</evidence>
<dbReference type="InterPro" id="IPR051198">
    <property type="entry name" value="BchE-like"/>
</dbReference>
<accession>A0A455U6I3</accession>
<dbReference type="Gene3D" id="3.80.30.20">
    <property type="entry name" value="tm_1862 like domain"/>
    <property type="match status" value="1"/>
</dbReference>
<dbReference type="InterPro" id="IPR006638">
    <property type="entry name" value="Elp3/MiaA/NifB-like_rSAM"/>
</dbReference>